<sequence>MARLMIYGATGYTGRMASEHAKSLALDFMLAGRTETKLKELSIPLGVPYCAFDIDDSQTVDAALAGITVLLNCAGPFMRTAAPLIGACIRNGVHYLDIAAELDSYRLAEERDEEAKRVKVMLMPGCGGSVAMLGCLAGHVVERVKDVVRIDVALHVAGSMSRGSAVSAAENLSTECLQRIDGELARCDGRETRQFDFSDGRGPVACFPVTLPDLITIWRSTHVSNIGTFVNASGDAFPTGDLDALPDGPTSEQRDASPYHAAVAVTAAEGTVKRAVLHTVNGYTFTPVASVEAARRVFAGETRPGFQTPAIVFGSGFLETVAGSKLKDLS</sequence>
<dbReference type="Proteomes" id="UP001174694">
    <property type="component" value="Unassembled WGS sequence"/>
</dbReference>
<dbReference type="Pfam" id="PF03435">
    <property type="entry name" value="Sacchrp_dh_NADP"/>
    <property type="match status" value="1"/>
</dbReference>
<dbReference type="InterPro" id="IPR005097">
    <property type="entry name" value="Sacchrp_dh_NADP-bd"/>
</dbReference>
<organism evidence="2 3">
    <name type="scientific">Pleurostoma richardsiae</name>
    <dbReference type="NCBI Taxonomy" id="41990"/>
    <lineage>
        <taxon>Eukaryota</taxon>
        <taxon>Fungi</taxon>
        <taxon>Dikarya</taxon>
        <taxon>Ascomycota</taxon>
        <taxon>Pezizomycotina</taxon>
        <taxon>Sordariomycetes</taxon>
        <taxon>Sordariomycetidae</taxon>
        <taxon>Calosphaeriales</taxon>
        <taxon>Pleurostomataceae</taxon>
        <taxon>Pleurostoma</taxon>
    </lineage>
</organism>
<evidence type="ECO:0000259" key="1">
    <source>
        <dbReference type="Pfam" id="PF03435"/>
    </source>
</evidence>
<protein>
    <submittedName>
        <fullName evidence="2">Saccharopine dehydrogenase</fullName>
    </submittedName>
</protein>
<dbReference type="PANTHER" id="PTHR43781">
    <property type="entry name" value="SACCHAROPINE DEHYDROGENASE"/>
    <property type="match status" value="1"/>
</dbReference>
<feature type="domain" description="Saccharopine dehydrogenase NADP binding" evidence="1">
    <location>
        <begin position="5"/>
        <end position="113"/>
    </location>
</feature>
<dbReference type="Gene3D" id="3.40.50.720">
    <property type="entry name" value="NAD(P)-binding Rossmann-like Domain"/>
    <property type="match status" value="1"/>
</dbReference>
<dbReference type="InterPro" id="IPR036291">
    <property type="entry name" value="NAD(P)-bd_dom_sf"/>
</dbReference>
<reference evidence="2" key="1">
    <citation type="submission" date="2022-07" db="EMBL/GenBank/DDBJ databases">
        <title>Fungi with potential for degradation of polypropylene.</title>
        <authorList>
            <person name="Gostincar C."/>
        </authorList>
    </citation>
    <scope>NUCLEOTIDE SEQUENCE</scope>
    <source>
        <strain evidence="2">EXF-13308</strain>
    </source>
</reference>
<dbReference type="EMBL" id="JANBVO010000056">
    <property type="protein sequence ID" value="KAJ9132550.1"/>
    <property type="molecule type" value="Genomic_DNA"/>
</dbReference>
<dbReference type="PANTHER" id="PTHR43781:SF1">
    <property type="entry name" value="SACCHAROPINE DEHYDROGENASE"/>
    <property type="match status" value="1"/>
</dbReference>
<keyword evidence="3" id="KW-1185">Reference proteome</keyword>
<evidence type="ECO:0000313" key="2">
    <source>
        <dbReference type="EMBL" id="KAJ9132550.1"/>
    </source>
</evidence>
<gene>
    <name evidence="2" type="ORF">NKR23_g11153</name>
</gene>
<name>A0AA38VH77_9PEZI</name>
<comment type="caution">
    <text evidence="2">The sequence shown here is derived from an EMBL/GenBank/DDBJ whole genome shotgun (WGS) entry which is preliminary data.</text>
</comment>
<proteinExistence type="predicted"/>
<dbReference type="SUPFAM" id="SSF51735">
    <property type="entry name" value="NAD(P)-binding Rossmann-fold domains"/>
    <property type="match status" value="1"/>
</dbReference>
<evidence type="ECO:0000313" key="3">
    <source>
        <dbReference type="Proteomes" id="UP001174694"/>
    </source>
</evidence>
<dbReference type="AlphaFoldDB" id="A0AA38VH77"/>
<accession>A0AA38VH77</accession>